<sequence>MQRALHPASVYVHPSDRRGSLLFAAAARMRLSLQQGNLAETKLLLRFFFGLASSHVLKLAPVIAVVKHLLQMANDLPQTTAEHVAHTAMSSLPWLSVKMYEAHHAALVEVLDCPNTSPDEETSLLLAASQPFVGPLAWGGPLGGGPPAPVGLVEFSLLRQMLKFSFRGEEEKKESAVGVYRLLVSLVGRHKSKGPLVPPQKFQVEENSEESETLKRNLWRLALGLG</sequence>
<dbReference type="Proteomes" id="UP000030747">
    <property type="component" value="Unassembled WGS sequence"/>
</dbReference>
<dbReference type="AlphaFoldDB" id="U6KWC9"/>
<reference evidence="1" key="2">
    <citation type="submission" date="2013-10" db="EMBL/GenBank/DDBJ databases">
        <authorList>
            <person name="Aslett M."/>
        </authorList>
    </citation>
    <scope>NUCLEOTIDE SEQUENCE [LARGE SCALE GENOMIC DNA]</scope>
    <source>
        <strain evidence="1">Houghton</strain>
    </source>
</reference>
<dbReference type="InterPro" id="IPR016024">
    <property type="entry name" value="ARM-type_fold"/>
</dbReference>
<keyword evidence="2" id="KW-1185">Reference proteome</keyword>
<dbReference type="GeneID" id="25255844"/>
<dbReference type="VEuPathDB" id="ToxoDB:ETH2_0417800"/>
<organism evidence="1 2">
    <name type="scientific">Eimeria tenella</name>
    <name type="common">Coccidian parasite</name>
    <dbReference type="NCBI Taxonomy" id="5802"/>
    <lineage>
        <taxon>Eukaryota</taxon>
        <taxon>Sar</taxon>
        <taxon>Alveolata</taxon>
        <taxon>Apicomplexa</taxon>
        <taxon>Conoidasida</taxon>
        <taxon>Coccidia</taxon>
        <taxon>Eucoccidiorida</taxon>
        <taxon>Eimeriorina</taxon>
        <taxon>Eimeriidae</taxon>
        <taxon>Eimeria</taxon>
    </lineage>
</organism>
<protein>
    <submittedName>
        <fullName evidence="1">Uncharacterized protein</fullName>
    </submittedName>
</protein>
<accession>U6KWC9</accession>
<dbReference type="RefSeq" id="XP_013231983.1">
    <property type="nucleotide sequence ID" value="XM_013376529.1"/>
</dbReference>
<proteinExistence type="predicted"/>
<evidence type="ECO:0000313" key="2">
    <source>
        <dbReference type="Proteomes" id="UP000030747"/>
    </source>
</evidence>
<reference evidence="1" key="1">
    <citation type="submission" date="2013-10" db="EMBL/GenBank/DDBJ databases">
        <title>Genomic analysis of the causative agents of coccidiosis in chickens.</title>
        <authorList>
            <person name="Reid A.J."/>
            <person name="Blake D."/>
            <person name="Billington K."/>
            <person name="Browne H."/>
            <person name="Dunn M."/>
            <person name="Hung S."/>
            <person name="Kawahara F."/>
            <person name="Miranda-Saavedra D."/>
            <person name="Mourier T."/>
            <person name="Nagra H."/>
            <person name="Otto T.D."/>
            <person name="Rawlings N."/>
            <person name="Sanchez A."/>
            <person name="Sanders M."/>
            <person name="Subramaniam C."/>
            <person name="Tay Y."/>
            <person name="Dear P."/>
            <person name="Doerig C."/>
            <person name="Gruber A."/>
            <person name="Parkinson J."/>
            <person name="Shirley M."/>
            <person name="Wan K.L."/>
            <person name="Berriman M."/>
            <person name="Tomley F."/>
            <person name="Pain A."/>
        </authorList>
    </citation>
    <scope>NUCLEOTIDE SEQUENCE [LARGE SCALE GENOMIC DNA]</scope>
    <source>
        <strain evidence="1">Houghton</strain>
    </source>
</reference>
<dbReference type="VEuPathDB" id="ToxoDB:ETH_00033890"/>
<dbReference type="OrthoDB" id="10252707at2759"/>
<gene>
    <name evidence="1" type="ORF">ETH_00033890</name>
</gene>
<dbReference type="SUPFAM" id="SSF48371">
    <property type="entry name" value="ARM repeat"/>
    <property type="match status" value="1"/>
</dbReference>
<evidence type="ECO:0000313" key="1">
    <source>
        <dbReference type="EMBL" id="CDJ41233.1"/>
    </source>
</evidence>
<name>U6KWC9_EIMTE</name>
<dbReference type="Gene3D" id="1.25.40.180">
    <property type="match status" value="1"/>
</dbReference>
<dbReference type="EMBL" id="HG675573">
    <property type="protein sequence ID" value="CDJ41233.1"/>
    <property type="molecule type" value="Genomic_DNA"/>
</dbReference>